<comment type="caution">
    <text evidence="5">The sequence shown here is derived from an EMBL/GenBank/DDBJ whole genome shotgun (WGS) entry which is preliminary data.</text>
</comment>
<evidence type="ECO:0000256" key="1">
    <source>
        <dbReference type="ARBA" id="ARBA00007905"/>
    </source>
</evidence>
<evidence type="ECO:0000256" key="2">
    <source>
        <dbReference type="ARBA" id="ARBA00022857"/>
    </source>
</evidence>
<dbReference type="InterPro" id="IPR036812">
    <property type="entry name" value="NAD(P)_OxRdtase_dom_sf"/>
</dbReference>
<feature type="domain" description="NADP-dependent oxidoreductase" evidence="4">
    <location>
        <begin position="8"/>
        <end position="257"/>
    </location>
</feature>
<dbReference type="AlphaFoldDB" id="A0ABD5QMY9"/>
<dbReference type="InterPro" id="IPR023210">
    <property type="entry name" value="NADP_OxRdtase_dom"/>
</dbReference>
<organism evidence="5 6">
    <name type="scientific">Halorubrum glutamatedens</name>
    <dbReference type="NCBI Taxonomy" id="2707018"/>
    <lineage>
        <taxon>Archaea</taxon>
        <taxon>Methanobacteriati</taxon>
        <taxon>Methanobacteriota</taxon>
        <taxon>Stenosarchaea group</taxon>
        <taxon>Halobacteria</taxon>
        <taxon>Halobacteriales</taxon>
        <taxon>Haloferacaceae</taxon>
        <taxon>Halorubrum</taxon>
    </lineage>
</organism>
<keyword evidence="3" id="KW-0560">Oxidoreductase</keyword>
<dbReference type="RefSeq" id="WP_122105658.1">
    <property type="nucleotide sequence ID" value="NZ_JBHSKV010000002.1"/>
</dbReference>
<dbReference type="InterPro" id="IPR020471">
    <property type="entry name" value="AKR"/>
</dbReference>
<keyword evidence="6" id="KW-1185">Reference proteome</keyword>
<dbReference type="Pfam" id="PF00248">
    <property type="entry name" value="Aldo_ket_red"/>
    <property type="match status" value="1"/>
</dbReference>
<dbReference type="GO" id="GO:0016616">
    <property type="term" value="F:oxidoreductase activity, acting on the CH-OH group of donors, NAD or NADP as acceptor"/>
    <property type="evidence" value="ECO:0007669"/>
    <property type="project" value="UniProtKB-ARBA"/>
</dbReference>
<dbReference type="Proteomes" id="UP001596145">
    <property type="component" value="Unassembled WGS sequence"/>
</dbReference>
<dbReference type="PANTHER" id="PTHR43827:SF3">
    <property type="entry name" value="NADP-DEPENDENT OXIDOREDUCTASE DOMAIN-CONTAINING PROTEIN"/>
    <property type="match status" value="1"/>
</dbReference>
<dbReference type="PRINTS" id="PR00069">
    <property type="entry name" value="ALDKETRDTASE"/>
</dbReference>
<evidence type="ECO:0000313" key="5">
    <source>
        <dbReference type="EMBL" id="MFC5133632.1"/>
    </source>
</evidence>
<name>A0ABD5QMY9_9EURY</name>
<evidence type="ECO:0000256" key="3">
    <source>
        <dbReference type="ARBA" id="ARBA00023002"/>
    </source>
</evidence>
<sequence>MAPDELPRIGFGTLRIGDSTEVVETVSQAIEVGYRHIDNAQKYDNQEAVGDGIAEADIPREQLFIASKVNESNLAYEDVLETTRETRDALGVDTIDLHYVHWPAISGEEDRYDPEETIPAFNELLKEGVIDRVGVANFDVDLIEEAQMLFDAPIFANQVEMHPLLQQEELVVYAQENDMYLVAYSPLIRGEVDEIPDLREIARKYDATPAQVSLAWLMSIDNVVPIPKATGDHIRENYHALDLKLDPEDIDRIESIERERRIVDRGKGPWQW</sequence>
<dbReference type="Gene3D" id="3.20.20.100">
    <property type="entry name" value="NADP-dependent oxidoreductase domain"/>
    <property type="match status" value="1"/>
</dbReference>
<dbReference type="EMBL" id="JBHSKV010000002">
    <property type="protein sequence ID" value="MFC5133632.1"/>
    <property type="molecule type" value="Genomic_DNA"/>
</dbReference>
<protein>
    <submittedName>
        <fullName evidence="5">Aldo/keto reductase</fullName>
    </submittedName>
</protein>
<comment type="similarity">
    <text evidence="1">Belongs to the aldo/keto reductase family.</text>
</comment>
<gene>
    <name evidence="5" type="ORF">ACFPJA_02660</name>
</gene>
<evidence type="ECO:0000259" key="4">
    <source>
        <dbReference type="Pfam" id="PF00248"/>
    </source>
</evidence>
<evidence type="ECO:0000313" key="6">
    <source>
        <dbReference type="Proteomes" id="UP001596145"/>
    </source>
</evidence>
<dbReference type="PIRSF" id="PIRSF000097">
    <property type="entry name" value="AKR"/>
    <property type="match status" value="1"/>
</dbReference>
<dbReference type="SUPFAM" id="SSF51430">
    <property type="entry name" value="NAD(P)-linked oxidoreductase"/>
    <property type="match status" value="1"/>
</dbReference>
<dbReference type="PANTHER" id="PTHR43827">
    <property type="entry name" value="2,5-DIKETO-D-GLUCONIC ACID REDUCTASE"/>
    <property type="match status" value="1"/>
</dbReference>
<keyword evidence="2" id="KW-0521">NADP</keyword>
<proteinExistence type="inferred from homology"/>
<reference evidence="5 6" key="1">
    <citation type="journal article" date="2019" name="Int. J. Syst. Evol. Microbiol.">
        <title>The Global Catalogue of Microorganisms (GCM) 10K type strain sequencing project: providing services to taxonomists for standard genome sequencing and annotation.</title>
        <authorList>
            <consortium name="The Broad Institute Genomics Platform"/>
            <consortium name="The Broad Institute Genome Sequencing Center for Infectious Disease"/>
            <person name="Wu L."/>
            <person name="Ma J."/>
        </authorList>
    </citation>
    <scope>NUCLEOTIDE SEQUENCE [LARGE SCALE GENOMIC DNA]</scope>
    <source>
        <strain evidence="5 6">CGMCC 1.16026</strain>
    </source>
</reference>
<accession>A0ABD5QMY9</accession>